<evidence type="ECO:0000313" key="3">
    <source>
        <dbReference type="Proteomes" id="UP000887013"/>
    </source>
</evidence>
<dbReference type="EMBL" id="BMAW01116919">
    <property type="protein sequence ID" value="GFT72747.1"/>
    <property type="molecule type" value="Genomic_DNA"/>
</dbReference>
<protein>
    <submittedName>
        <fullName evidence="2">Uncharacterized protein</fullName>
    </submittedName>
</protein>
<name>A0A8X6TZ10_NEPPI</name>
<organism evidence="2 3">
    <name type="scientific">Nephila pilipes</name>
    <name type="common">Giant wood spider</name>
    <name type="synonym">Nephila maculata</name>
    <dbReference type="NCBI Taxonomy" id="299642"/>
    <lineage>
        <taxon>Eukaryota</taxon>
        <taxon>Metazoa</taxon>
        <taxon>Ecdysozoa</taxon>
        <taxon>Arthropoda</taxon>
        <taxon>Chelicerata</taxon>
        <taxon>Arachnida</taxon>
        <taxon>Araneae</taxon>
        <taxon>Araneomorphae</taxon>
        <taxon>Entelegynae</taxon>
        <taxon>Araneoidea</taxon>
        <taxon>Nephilidae</taxon>
        <taxon>Nephila</taxon>
    </lineage>
</organism>
<keyword evidence="3" id="KW-1185">Reference proteome</keyword>
<reference evidence="2" key="1">
    <citation type="submission" date="2020-08" db="EMBL/GenBank/DDBJ databases">
        <title>Multicomponent nature underlies the extraordinary mechanical properties of spider dragline silk.</title>
        <authorList>
            <person name="Kono N."/>
            <person name="Nakamura H."/>
            <person name="Mori M."/>
            <person name="Yoshida Y."/>
            <person name="Ohtoshi R."/>
            <person name="Malay A.D."/>
            <person name="Moran D.A.P."/>
            <person name="Tomita M."/>
            <person name="Numata K."/>
            <person name="Arakawa K."/>
        </authorList>
    </citation>
    <scope>NUCLEOTIDE SEQUENCE</scope>
</reference>
<feature type="region of interest" description="Disordered" evidence="1">
    <location>
        <begin position="97"/>
        <end position="120"/>
    </location>
</feature>
<evidence type="ECO:0000313" key="2">
    <source>
        <dbReference type="EMBL" id="GFT72747.1"/>
    </source>
</evidence>
<feature type="region of interest" description="Disordered" evidence="1">
    <location>
        <begin position="43"/>
        <end position="75"/>
    </location>
</feature>
<dbReference type="AlphaFoldDB" id="A0A8X6TZ10"/>
<evidence type="ECO:0000256" key="1">
    <source>
        <dbReference type="SAM" id="MobiDB-lite"/>
    </source>
</evidence>
<comment type="caution">
    <text evidence="2">The sequence shown here is derived from an EMBL/GenBank/DDBJ whole genome shotgun (WGS) entry which is preliminary data.</text>
</comment>
<dbReference type="Proteomes" id="UP000887013">
    <property type="component" value="Unassembled WGS sequence"/>
</dbReference>
<proteinExistence type="predicted"/>
<feature type="compositionally biased region" description="Basic and acidic residues" evidence="1">
    <location>
        <begin position="99"/>
        <end position="113"/>
    </location>
</feature>
<gene>
    <name evidence="2" type="ORF">NPIL_248161</name>
</gene>
<sequence length="120" mass="13383">MYDTHTQLYTRGAQSVIRKRLLQQQSHKSIGDSQSKAGTSLIFQSDFARGLPNTPRGNPKKNDADPSHQQFDALWPVVDAKGGPAVTMASETVYFRPKCRPDGDAVHRGERGRQLRPHLT</sequence>
<accession>A0A8X6TZ10</accession>